<dbReference type="OrthoDB" id="8703681at2"/>
<keyword evidence="3" id="KW-1185">Reference proteome</keyword>
<dbReference type="Proteomes" id="UP000286934">
    <property type="component" value="Unassembled WGS sequence"/>
</dbReference>
<dbReference type="AlphaFoldDB" id="A0A432WWJ2"/>
<feature type="chain" id="PRO_5019096409" evidence="1">
    <location>
        <begin position="23"/>
        <end position="148"/>
    </location>
</feature>
<evidence type="ECO:0000256" key="1">
    <source>
        <dbReference type="SAM" id="SignalP"/>
    </source>
</evidence>
<dbReference type="RefSeq" id="WP_126805345.1">
    <property type="nucleotide sequence ID" value="NZ_PIPP01000001.1"/>
</dbReference>
<sequence>MKKTYLALLVAGCCAIMLSACSDNMEELEHAGEPAELAPEYSDTIEAEQLSALAGEIFRLVGTPEADNPSQCKALPFGAKPCGGPANWLVYSTKVTDSEVLEEKVELYNTLSNRFNQQEGLVGDCAVVDEVKPNVVQGICVASPLADM</sequence>
<reference evidence="3" key="1">
    <citation type="journal article" date="2018" name="Front. Microbiol.">
        <title>Genome-Based Analysis Reveals the Taxonomy and Diversity of the Family Idiomarinaceae.</title>
        <authorList>
            <person name="Liu Y."/>
            <person name="Lai Q."/>
            <person name="Shao Z."/>
        </authorList>
    </citation>
    <scope>NUCLEOTIDE SEQUENCE [LARGE SCALE GENOMIC DNA]</scope>
    <source>
        <strain evidence="3">AIS</strain>
    </source>
</reference>
<feature type="signal peptide" evidence="1">
    <location>
        <begin position="1"/>
        <end position="22"/>
    </location>
</feature>
<dbReference type="EMBL" id="PIPP01000001">
    <property type="protein sequence ID" value="RUO38119.1"/>
    <property type="molecule type" value="Genomic_DNA"/>
</dbReference>
<name>A0A432WWJ2_9GAMM</name>
<keyword evidence="1" id="KW-0732">Signal</keyword>
<comment type="caution">
    <text evidence="2">The sequence shown here is derived from an EMBL/GenBank/DDBJ whole genome shotgun (WGS) entry which is preliminary data.</text>
</comment>
<organism evidence="2 3">
    <name type="scientific">Aliidiomarina shirensis</name>
    <dbReference type="NCBI Taxonomy" id="1048642"/>
    <lineage>
        <taxon>Bacteria</taxon>
        <taxon>Pseudomonadati</taxon>
        <taxon>Pseudomonadota</taxon>
        <taxon>Gammaproteobacteria</taxon>
        <taxon>Alteromonadales</taxon>
        <taxon>Idiomarinaceae</taxon>
        <taxon>Aliidiomarina</taxon>
    </lineage>
</organism>
<gene>
    <name evidence="2" type="ORF">CWE13_00240</name>
</gene>
<dbReference type="PROSITE" id="PS51257">
    <property type="entry name" value="PROKAR_LIPOPROTEIN"/>
    <property type="match status" value="1"/>
</dbReference>
<evidence type="ECO:0000313" key="2">
    <source>
        <dbReference type="EMBL" id="RUO38119.1"/>
    </source>
</evidence>
<protein>
    <submittedName>
        <fullName evidence="2">Uncharacterized protein</fullName>
    </submittedName>
</protein>
<accession>A0A432WWJ2</accession>
<proteinExistence type="predicted"/>
<evidence type="ECO:0000313" key="3">
    <source>
        <dbReference type="Proteomes" id="UP000286934"/>
    </source>
</evidence>